<feature type="transmembrane region" description="Helical" evidence="11">
    <location>
        <begin position="53"/>
        <end position="76"/>
    </location>
</feature>
<proteinExistence type="inferred from homology"/>
<evidence type="ECO:0000256" key="1">
    <source>
        <dbReference type="ARBA" id="ARBA00004141"/>
    </source>
</evidence>
<dbReference type="InterPro" id="IPR000405">
    <property type="entry name" value="Galanin_rcpt"/>
</dbReference>
<evidence type="ECO:0000256" key="8">
    <source>
        <dbReference type="ARBA" id="ARBA00023170"/>
    </source>
</evidence>
<comment type="caution">
    <text evidence="13">The sequence shown here is derived from an EMBL/GenBank/DDBJ whole genome shotgun (WGS) entry which is preliminary data.</text>
</comment>
<evidence type="ECO:0000256" key="2">
    <source>
        <dbReference type="ARBA" id="ARBA00010663"/>
    </source>
</evidence>
<evidence type="ECO:0000313" key="13">
    <source>
        <dbReference type="EMBL" id="OXA51151.1"/>
    </source>
</evidence>
<reference evidence="13 14" key="1">
    <citation type="submission" date="2015-12" db="EMBL/GenBank/DDBJ databases">
        <title>The genome of Folsomia candida.</title>
        <authorList>
            <person name="Faddeeva A."/>
            <person name="Derks M.F."/>
            <person name="Anvar Y."/>
            <person name="Smit S."/>
            <person name="Van Straalen N."/>
            <person name="Roelofs D."/>
        </authorList>
    </citation>
    <scope>NUCLEOTIDE SEQUENCE [LARGE SCALE GENOMIC DNA]</scope>
    <source>
        <strain evidence="13 14">VU population</strain>
        <tissue evidence="13">Whole body</tissue>
    </source>
</reference>
<feature type="domain" description="G-protein coupled receptors family 1 profile" evidence="12">
    <location>
        <begin position="133"/>
        <end position="231"/>
    </location>
</feature>
<dbReference type="InterPro" id="IPR017452">
    <property type="entry name" value="GPCR_Rhodpsn_7TM"/>
</dbReference>
<dbReference type="Gene3D" id="1.20.1070.10">
    <property type="entry name" value="Rhodopsin 7-helix transmembrane proteins"/>
    <property type="match status" value="2"/>
</dbReference>
<dbReference type="GO" id="GO:0005886">
    <property type="term" value="C:plasma membrane"/>
    <property type="evidence" value="ECO:0007669"/>
    <property type="project" value="TreeGrafter"/>
</dbReference>
<keyword evidence="5 10" id="KW-0297">G-protein coupled receptor</keyword>
<dbReference type="Proteomes" id="UP000198287">
    <property type="component" value="Unassembled WGS sequence"/>
</dbReference>
<evidence type="ECO:0000256" key="7">
    <source>
        <dbReference type="ARBA" id="ARBA00023157"/>
    </source>
</evidence>
<comment type="subcellular location">
    <subcellularLocation>
        <location evidence="1">Membrane</location>
        <topology evidence="1">Multi-pass membrane protein</topology>
    </subcellularLocation>
</comment>
<dbReference type="EMBL" id="LNIX01000008">
    <property type="protein sequence ID" value="OXA51151.1"/>
    <property type="molecule type" value="Genomic_DNA"/>
</dbReference>
<dbReference type="OrthoDB" id="10049706at2759"/>
<dbReference type="Pfam" id="PF00001">
    <property type="entry name" value="7tm_1"/>
    <property type="match status" value="1"/>
</dbReference>
<sequence length="435" mass="48841">MDDAVLMEDILTTNVTTSLSPTPPSFGDESSFSTKFANDTLDYVPYSARPETYIVSLAVGDLFVILFCVPFTSTVYTVESWPYGEFVCKFSEFIKDLSIGVSVFTLTALSADRYFAIVMVMSHFLVYYAIPLLFIGTFYIIMARHLILSTRNMPGEAQGQAKQIQARKKVAKMILSFVVIFAICFFPSHLFLLWFYFYPESEYHFNEFWNACRITGFCLSFINSCINPITLYCVSGTFRKTVVLDLPDAVRLDLVAVVSLFPVLDPCCLVLEGITVSEMDTYATLPHNHSTTLNITTNPTSSSANVSFPLTHHPYQKDYQEYLNRINALEKGDSPPRVRKVDNSARRNVGNVTKTKLAKTNWKSEEEIIQEQNNETEVTSFINLKKTTTKMSEGGYYHGSDSGCSEDCNVDEANVDSPLMNRAKVEGKGEKIALG</sequence>
<feature type="domain" description="G-protein coupled receptors family 1 profile" evidence="12">
    <location>
        <begin position="27"/>
        <end position="132"/>
    </location>
</feature>
<evidence type="ECO:0000256" key="5">
    <source>
        <dbReference type="ARBA" id="ARBA00023040"/>
    </source>
</evidence>
<evidence type="ECO:0000259" key="12">
    <source>
        <dbReference type="PROSITE" id="PS50262"/>
    </source>
</evidence>
<dbReference type="PROSITE" id="PS00237">
    <property type="entry name" value="G_PROTEIN_RECEP_F1_1"/>
    <property type="match status" value="1"/>
</dbReference>
<dbReference type="AlphaFoldDB" id="A0A226E2K5"/>
<accession>A0A226E2K5</accession>
<keyword evidence="6 11" id="KW-0472">Membrane</keyword>
<dbReference type="GO" id="GO:0008188">
    <property type="term" value="F:neuropeptide receptor activity"/>
    <property type="evidence" value="ECO:0007669"/>
    <property type="project" value="TreeGrafter"/>
</dbReference>
<evidence type="ECO:0000256" key="11">
    <source>
        <dbReference type="SAM" id="Phobius"/>
    </source>
</evidence>
<protein>
    <submittedName>
        <fullName evidence="13">Bombesin receptor subtype-3</fullName>
    </submittedName>
</protein>
<keyword evidence="4 11" id="KW-1133">Transmembrane helix</keyword>
<dbReference type="PRINTS" id="PR00237">
    <property type="entry name" value="GPCRRHODOPSN"/>
</dbReference>
<dbReference type="PRINTS" id="PR00663">
    <property type="entry name" value="GALANINR"/>
</dbReference>
<name>A0A226E2K5_FOLCA</name>
<feature type="transmembrane region" description="Helical" evidence="11">
    <location>
        <begin position="174"/>
        <end position="197"/>
    </location>
</feature>
<keyword evidence="9 10" id="KW-0807">Transducer</keyword>
<evidence type="ECO:0000256" key="9">
    <source>
        <dbReference type="ARBA" id="ARBA00023224"/>
    </source>
</evidence>
<gene>
    <name evidence="13" type="ORF">Fcan01_14168</name>
</gene>
<keyword evidence="7" id="KW-1015">Disulfide bond</keyword>
<comment type="similarity">
    <text evidence="2 10">Belongs to the G-protein coupled receptor 1 family.</text>
</comment>
<keyword evidence="3 10" id="KW-0812">Transmembrane</keyword>
<evidence type="ECO:0000256" key="10">
    <source>
        <dbReference type="RuleBase" id="RU000688"/>
    </source>
</evidence>
<dbReference type="SUPFAM" id="SSF81321">
    <property type="entry name" value="Family A G protein-coupled receptor-like"/>
    <property type="match status" value="1"/>
</dbReference>
<dbReference type="PANTHER" id="PTHR45695:SF26">
    <property type="entry name" value="NEUROPEPTIDE CCHAMIDE-1 RECEPTOR"/>
    <property type="match status" value="1"/>
</dbReference>
<evidence type="ECO:0000256" key="6">
    <source>
        <dbReference type="ARBA" id="ARBA00023136"/>
    </source>
</evidence>
<keyword evidence="14" id="KW-1185">Reference proteome</keyword>
<evidence type="ECO:0000256" key="4">
    <source>
        <dbReference type="ARBA" id="ARBA00022989"/>
    </source>
</evidence>
<dbReference type="PROSITE" id="PS50262">
    <property type="entry name" value="G_PROTEIN_RECEP_F1_2"/>
    <property type="match status" value="2"/>
</dbReference>
<organism evidence="13 14">
    <name type="scientific">Folsomia candida</name>
    <name type="common">Springtail</name>
    <dbReference type="NCBI Taxonomy" id="158441"/>
    <lineage>
        <taxon>Eukaryota</taxon>
        <taxon>Metazoa</taxon>
        <taxon>Ecdysozoa</taxon>
        <taxon>Arthropoda</taxon>
        <taxon>Hexapoda</taxon>
        <taxon>Collembola</taxon>
        <taxon>Entomobryomorpha</taxon>
        <taxon>Isotomoidea</taxon>
        <taxon>Isotomidae</taxon>
        <taxon>Proisotominae</taxon>
        <taxon>Folsomia</taxon>
    </lineage>
</organism>
<dbReference type="PANTHER" id="PTHR45695">
    <property type="entry name" value="LEUCOKININ RECEPTOR-RELATED"/>
    <property type="match status" value="1"/>
</dbReference>
<dbReference type="InterPro" id="IPR000276">
    <property type="entry name" value="GPCR_Rhodpsn"/>
</dbReference>
<evidence type="ECO:0000256" key="3">
    <source>
        <dbReference type="ARBA" id="ARBA00022692"/>
    </source>
</evidence>
<keyword evidence="8 10" id="KW-0675">Receptor</keyword>
<feature type="transmembrane region" description="Helical" evidence="11">
    <location>
        <begin position="125"/>
        <end position="143"/>
    </location>
</feature>
<evidence type="ECO:0000313" key="14">
    <source>
        <dbReference type="Proteomes" id="UP000198287"/>
    </source>
</evidence>